<dbReference type="PROSITE" id="PS50238">
    <property type="entry name" value="RHOGAP"/>
    <property type="match status" value="1"/>
</dbReference>
<keyword evidence="5" id="KW-1185">Reference proteome</keyword>
<proteinExistence type="predicted"/>
<dbReference type="STRING" id="6265.A0A0B2UWS2"/>
<evidence type="ECO:0000259" key="3">
    <source>
        <dbReference type="PROSITE" id="PS50238"/>
    </source>
</evidence>
<sequence length="642" mass="71546">MCPSAGAQRAKTVDLWVGQSVRRSGGDVKVNSAIDWLLPKLTLRHPSIDDSVHPLHVDIEGTEAALIMRSGRVWSNFDSYRCRSGERGDSHESSGFADSRDDDTDVPISATAPVSPCVPLSASRQERIHSVSEGWKYSQRLLWKLKPRYVNFSHASSASSSIDSAWRSLDSTTWKSTDGAEIHLKGTRLERLSEIERQALQAIAVQRLNRMLPNVQVGKPKDPVSTLRQKRQKFLKARGTLNISETNRRASGSSTDDERKVFGISLLAALENDRKLDSELRCRSLDESDPSACFSTPSRKRLSKEKTKSVVRSEPEMLKALEERRPIRSKKDGNSPRRLMSGTQSGSASPLVTSRAIQQAPTKNASFSENLLTAQSAFEGMSSYASLQQRYARKYLTSASSASSSIERSLCREESSDAHSLHVPRIVADCTDFLRKNGMNTVGLFRIAGSAKRCRQLRSTLERSSAPNLPLLETATPHDVATLLKEYFRDLPEPLLSKEYYQAYVSAARMNTVGLFRIAGSAKRCRQLRSTLERSSAPNLPLLETATPHDVATLLKEYFRDLPEPLLSKEYYQAYVSAAKISVEERIECIRMLFALLPQANVDTLFVLLSFLRDVAANANDHLNQSGEVVRCFSLRTHHITS</sequence>
<feature type="region of interest" description="Disordered" evidence="2">
    <location>
        <begin position="85"/>
        <end position="112"/>
    </location>
</feature>
<dbReference type="Gene3D" id="1.10.555.10">
    <property type="entry name" value="Rho GTPase activation protein"/>
    <property type="match status" value="2"/>
</dbReference>
<feature type="region of interest" description="Disordered" evidence="2">
    <location>
        <begin position="286"/>
        <end position="360"/>
    </location>
</feature>
<dbReference type="AlphaFoldDB" id="A0A0B2UWS2"/>
<evidence type="ECO:0000313" key="4">
    <source>
        <dbReference type="EMBL" id="KHN73290.1"/>
    </source>
</evidence>
<dbReference type="InterPro" id="IPR000198">
    <property type="entry name" value="RhoGAP_dom"/>
</dbReference>
<dbReference type="Pfam" id="PF00620">
    <property type="entry name" value="RhoGAP"/>
    <property type="match status" value="1"/>
</dbReference>
<comment type="caution">
    <text evidence="4">The sequence shown here is derived from an EMBL/GenBank/DDBJ whole genome shotgun (WGS) entry which is preliminary data.</text>
</comment>
<reference evidence="4 5" key="1">
    <citation type="submission" date="2014-11" db="EMBL/GenBank/DDBJ databases">
        <title>Genetic blueprint of the zoonotic pathogen Toxocara canis.</title>
        <authorList>
            <person name="Zhu X.-Q."/>
            <person name="Korhonen P.K."/>
            <person name="Cai H."/>
            <person name="Young N.D."/>
            <person name="Nejsum P."/>
            <person name="von Samson-Himmelstjerna G."/>
            <person name="Boag P.R."/>
            <person name="Tan P."/>
            <person name="Li Q."/>
            <person name="Min J."/>
            <person name="Yang Y."/>
            <person name="Wang X."/>
            <person name="Fang X."/>
            <person name="Hall R.S."/>
            <person name="Hofmann A."/>
            <person name="Sternberg P.W."/>
            <person name="Jex A.R."/>
            <person name="Gasser R.B."/>
        </authorList>
    </citation>
    <scope>NUCLEOTIDE SEQUENCE [LARGE SCALE GENOMIC DNA]</scope>
    <source>
        <strain evidence="4">PN_DK_2014</strain>
    </source>
</reference>
<dbReference type="GO" id="GO:0007165">
    <property type="term" value="P:signal transduction"/>
    <property type="evidence" value="ECO:0007669"/>
    <property type="project" value="InterPro"/>
</dbReference>
<feature type="compositionally biased region" description="Basic and acidic residues" evidence="2">
    <location>
        <begin position="304"/>
        <end position="335"/>
    </location>
</feature>
<evidence type="ECO:0000256" key="2">
    <source>
        <dbReference type="SAM" id="MobiDB-lite"/>
    </source>
</evidence>
<dbReference type="InterPro" id="IPR037863">
    <property type="entry name" value="RHOGAP6/36"/>
</dbReference>
<dbReference type="EMBL" id="JPKZ01003130">
    <property type="protein sequence ID" value="KHN73290.1"/>
    <property type="molecule type" value="Genomic_DNA"/>
</dbReference>
<dbReference type="PANTHER" id="PTHR12635:SF7">
    <property type="entry name" value="RHO GTPASE ACTIVATING PROTEIN 6-RELATED"/>
    <property type="match status" value="1"/>
</dbReference>
<dbReference type="GO" id="GO:0005096">
    <property type="term" value="F:GTPase activator activity"/>
    <property type="evidence" value="ECO:0007669"/>
    <property type="project" value="UniProtKB-KW"/>
</dbReference>
<evidence type="ECO:0000256" key="1">
    <source>
        <dbReference type="ARBA" id="ARBA00022468"/>
    </source>
</evidence>
<keyword evidence="1" id="KW-0343">GTPase activation</keyword>
<feature type="compositionally biased region" description="Polar residues" evidence="2">
    <location>
        <begin position="341"/>
        <end position="360"/>
    </location>
</feature>
<dbReference type="Proteomes" id="UP000031036">
    <property type="component" value="Unassembled WGS sequence"/>
</dbReference>
<dbReference type="OrthoDB" id="10024839at2759"/>
<dbReference type="SUPFAM" id="SSF48350">
    <property type="entry name" value="GTPase activation domain, GAP"/>
    <property type="match status" value="2"/>
</dbReference>
<feature type="domain" description="Rho-GAP" evidence="3">
    <location>
        <begin position="404"/>
        <end position="642"/>
    </location>
</feature>
<evidence type="ECO:0000313" key="5">
    <source>
        <dbReference type="Proteomes" id="UP000031036"/>
    </source>
</evidence>
<name>A0A0B2UWS2_TOXCA</name>
<dbReference type="SMART" id="SM00324">
    <property type="entry name" value="RhoGAP"/>
    <property type="match status" value="1"/>
</dbReference>
<accession>A0A0B2UWS2</accession>
<protein>
    <submittedName>
        <fullName evidence="4">Rho GTPase-activating protein 6</fullName>
    </submittedName>
</protein>
<gene>
    <name evidence="4" type="primary">ARHGAP6</name>
    <name evidence="4" type="ORF">Tcan_12002</name>
</gene>
<dbReference type="PANTHER" id="PTHR12635">
    <property type="entry name" value="RHO-GTPASE-ACTIVATING PROTEIN 6 FAMILY MEMBER"/>
    <property type="match status" value="1"/>
</dbReference>
<dbReference type="InterPro" id="IPR008936">
    <property type="entry name" value="Rho_GTPase_activation_prot"/>
</dbReference>
<organism evidence="4 5">
    <name type="scientific">Toxocara canis</name>
    <name type="common">Canine roundworm</name>
    <dbReference type="NCBI Taxonomy" id="6265"/>
    <lineage>
        <taxon>Eukaryota</taxon>
        <taxon>Metazoa</taxon>
        <taxon>Ecdysozoa</taxon>
        <taxon>Nematoda</taxon>
        <taxon>Chromadorea</taxon>
        <taxon>Rhabditida</taxon>
        <taxon>Spirurina</taxon>
        <taxon>Ascaridomorpha</taxon>
        <taxon>Ascaridoidea</taxon>
        <taxon>Toxocaridae</taxon>
        <taxon>Toxocara</taxon>
    </lineage>
</organism>
<dbReference type="OMA" id="EYYQAYV"/>